<keyword evidence="3" id="KW-1185">Reference proteome</keyword>
<sequence>MWWISLDSTFPPLILPMFMFALSKTRRKEVYLGLINMFKGLGNAQSVKLHSQTIEVLGSFPGLLEQEPSPFKRLKSVQVAPDNKPLAPPHVMTYLLGGTPLAETTYADYL</sequence>
<name>A0A9Q0SHQ9_SALVM</name>
<proteinExistence type="predicted"/>
<dbReference type="Proteomes" id="UP001151529">
    <property type="component" value="Chromosome 15Z"/>
</dbReference>
<evidence type="ECO:0000313" key="2">
    <source>
        <dbReference type="EMBL" id="KAJ6677460.1"/>
    </source>
</evidence>
<protein>
    <submittedName>
        <fullName evidence="2">Uncharacterized protein</fullName>
    </submittedName>
</protein>
<reference evidence="2" key="2">
    <citation type="journal article" date="2023" name="Int. J. Mol. Sci.">
        <title>De Novo Assembly and Annotation of 11 Diverse Shrub Willow (Salix) Genomes Reveals Novel Gene Organization in Sex-Linked Regions.</title>
        <authorList>
            <person name="Hyden B."/>
            <person name="Feng K."/>
            <person name="Yates T.B."/>
            <person name="Jawdy S."/>
            <person name="Cereghino C."/>
            <person name="Smart L.B."/>
            <person name="Muchero W."/>
        </authorList>
    </citation>
    <scope>NUCLEOTIDE SEQUENCE [LARGE SCALE GENOMIC DNA]</scope>
    <source>
        <tissue evidence="2">Shoot tip</tissue>
    </source>
</reference>
<dbReference type="OrthoDB" id="10594536at2759"/>
<dbReference type="EMBL" id="JAPFFL010000015">
    <property type="protein sequence ID" value="KAJ6677460.1"/>
    <property type="molecule type" value="Genomic_DNA"/>
</dbReference>
<gene>
    <name evidence="2" type="ORF">OIU85_010609</name>
</gene>
<accession>A0A9Q0SHQ9</accession>
<evidence type="ECO:0000313" key="3">
    <source>
        <dbReference type="Proteomes" id="UP001151529"/>
    </source>
</evidence>
<dbReference type="AlphaFoldDB" id="A0A9Q0SHQ9"/>
<feature type="chain" id="PRO_5040336165" evidence="1">
    <location>
        <begin position="17"/>
        <end position="110"/>
    </location>
</feature>
<reference evidence="2" key="1">
    <citation type="submission" date="2022-11" db="EMBL/GenBank/DDBJ databases">
        <authorList>
            <person name="Hyden B.L."/>
            <person name="Feng K."/>
            <person name="Yates T."/>
            <person name="Jawdy S."/>
            <person name="Smart L.B."/>
            <person name="Muchero W."/>
        </authorList>
    </citation>
    <scope>NUCLEOTIDE SEQUENCE</scope>
    <source>
        <tissue evidence="2">Shoot tip</tissue>
    </source>
</reference>
<feature type="signal peptide" evidence="1">
    <location>
        <begin position="1"/>
        <end position="16"/>
    </location>
</feature>
<evidence type="ECO:0000256" key="1">
    <source>
        <dbReference type="SAM" id="SignalP"/>
    </source>
</evidence>
<comment type="caution">
    <text evidence="2">The sequence shown here is derived from an EMBL/GenBank/DDBJ whole genome shotgun (WGS) entry which is preliminary data.</text>
</comment>
<keyword evidence="1" id="KW-0732">Signal</keyword>
<organism evidence="2 3">
    <name type="scientific">Salix viminalis</name>
    <name type="common">Common osier</name>
    <name type="synonym">Basket willow</name>
    <dbReference type="NCBI Taxonomy" id="40686"/>
    <lineage>
        <taxon>Eukaryota</taxon>
        <taxon>Viridiplantae</taxon>
        <taxon>Streptophyta</taxon>
        <taxon>Embryophyta</taxon>
        <taxon>Tracheophyta</taxon>
        <taxon>Spermatophyta</taxon>
        <taxon>Magnoliopsida</taxon>
        <taxon>eudicotyledons</taxon>
        <taxon>Gunneridae</taxon>
        <taxon>Pentapetalae</taxon>
        <taxon>rosids</taxon>
        <taxon>fabids</taxon>
        <taxon>Malpighiales</taxon>
        <taxon>Salicaceae</taxon>
        <taxon>Saliceae</taxon>
        <taxon>Salix</taxon>
    </lineage>
</organism>